<dbReference type="Proteomes" id="UP001521137">
    <property type="component" value="Unassembled WGS sequence"/>
</dbReference>
<protein>
    <recommendedName>
        <fullName evidence="3">DUF2845 domain-containing protein</fullName>
    </recommendedName>
</protein>
<comment type="caution">
    <text evidence="1">The sequence shown here is derived from an EMBL/GenBank/DDBJ whole genome shotgun (WGS) entry which is preliminary data.</text>
</comment>
<organism evidence="1 2">
    <name type="scientific">Paraglaciecola algarum</name>
    <dbReference type="NCBI Taxonomy" id="3050085"/>
    <lineage>
        <taxon>Bacteria</taxon>
        <taxon>Pseudomonadati</taxon>
        <taxon>Pseudomonadota</taxon>
        <taxon>Gammaproteobacteria</taxon>
        <taxon>Alteromonadales</taxon>
        <taxon>Alteromonadaceae</taxon>
        <taxon>Paraglaciecola</taxon>
    </lineage>
</organism>
<evidence type="ECO:0000313" key="2">
    <source>
        <dbReference type="Proteomes" id="UP001521137"/>
    </source>
</evidence>
<accession>A0ABS9DA43</accession>
<evidence type="ECO:0008006" key="3">
    <source>
        <dbReference type="Google" id="ProtNLM"/>
    </source>
</evidence>
<name>A0ABS9DA43_9ALTE</name>
<gene>
    <name evidence="1" type="ORF">L0668_12225</name>
</gene>
<reference evidence="1 2" key="1">
    <citation type="submission" date="2022-01" db="EMBL/GenBank/DDBJ databases">
        <title>Paraglaciecola sp. G1-23.</title>
        <authorList>
            <person name="Jin M.S."/>
            <person name="Han D.M."/>
            <person name="Kim H.M."/>
            <person name="Jeon C.O."/>
        </authorList>
    </citation>
    <scope>NUCLEOTIDE SEQUENCE [LARGE SCALE GENOMIC DNA]</scope>
    <source>
        <strain evidence="1 2">G1-23</strain>
    </source>
</reference>
<proteinExistence type="predicted"/>
<dbReference type="EMBL" id="JAKGAS010000006">
    <property type="protein sequence ID" value="MCF2948878.1"/>
    <property type="molecule type" value="Genomic_DNA"/>
</dbReference>
<evidence type="ECO:0000313" key="1">
    <source>
        <dbReference type="EMBL" id="MCF2948878.1"/>
    </source>
</evidence>
<dbReference type="RefSeq" id="WP_235312918.1">
    <property type="nucleotide sequence ID" value="NZ_JAKGAS010000006.1"/>
</dbReference>
<sequence length="120" mass="13517">MKKISVLFVIFPITTLASEILWNSDKTALAFCDSKEQTVCFVIANSIATNVSRIENANLGKLRITEKEQYEKIQTFPSKWLADKPNGNLISFTTMAWKDGQRYTITGPVFVSNDGSYVEQ</sequence>
<keyword evidence="2" id="KW-1185">Reference proteome</keyword>